<evidence type="ECO:0000313" key="1">
    <source>
        <dbReference type="EMBL" id="MDP9902614.1"/>
    </source>
</evidence>
<dbReference type="RefSeq" id="WP_307692350.1">
    <property type="nucleotide sequence ID" value="NZ_JAUSRO010000020.1"/>
</dbReference>
<dbReference type="Proteomes" id="UP001226867">
    <property type="component" value="Unassembled WGS sequence"/>
</dbReference>
<sequence length="254" mass="26436">MILFGAGKLIAVPTFDALGAPIANAAPIVVGILQDVSVDISFEGKQLYGERQFPVAIGRGKGKISWKAKSGDFSGGLLGALVLGATAAKLRKAAVIDAAEVVPATGPYTVSIDPPSTGVFVSDLGVMNGLTGAPMKRVGASPAIGEYSVVPATGIYTFASQDAAIPVLVSYEYSIVDDATSSLYTLSNNLMGYTPAFAALFYNHYQGKTNVMKLNNNVVGKLSLPFKNDDFTMSDIDADASADASNQVGYICQY</sequence>
<gene>
    <name evidence="1" type="ORF">J2W36_004891</name>
</gene>
<accession>A0ABT9SFD7</accession>
<protein>
    <submittedName>
        <fullName evidence="1">Uncharacterized protein</fullName>
    </submittedName>
</protein>
<dbReference type="EMBL" id="JAUSRO010000020">
    <property type="protein sequence ID" value="MDP9902614.1"/>
    <property type="molecule type" value="Genomic_DNA"/>
</dbReference>
<keyword evidence="2" id="KW-1185">Reference proteome</keyword>
<comment type="caution">
    <text evidence="1">The sequence shown here is derived from an EMBL/GenBank/DDBJ whole genome shotgun (WGS) entry which is preliminary data.</text>
</comment>
<reference evidence="1 2" key="1">
    <citation type="submission" date="2023-07" db="EMBL/GenBank/DDBJ databases">
        <title>Sorghum-associated microbial communities from plants grown in Nebraska, USA.</title>
        <authorList>
            <person name="Schachtman D."/>
        </authorList>
    </citation>
    <scope>NUCLEOTIDE SEQUENCE [LARGE SCALE GENOMIC DNA]</scope>
    <source>
        <strain evidence="1 2">DS1607</strain>
    </source>
</reference>
<organism evidence="1 2">
    <name type="scientific">Variovorax ginsengisoli</name>
    <dbReference type="NCBI Taxonomy" id="363844"/>
    <lineage>
        <taxon>Bacteria</taxon>
        <taxon>Pseudomonadati</taxon>
        <taxon>Pseudomonadota</taxon>
        <taxon>Betaproteobacteria</taxon>
        <taxon>Burkholderiales</taxon>
        <taxon>Comamonadaceae</taxon>
        <taxon>Variovorax</taxon>
    </lineage>
</organism>
<name>A0ABT9SFD7_9BURK</name>
<proteinExistence type="predicted"/>
<evidence type="ECO:0000313" key="2">
    <source>
        <dbReference type="Proteomes" id="UP001226867"/>
    </source>
</evidence>